<feature type="transmembrane region" description="Helical" evidence="6">
    <location>
        <begin position="566"/>
        <end position="591"/>
    </location>
</feature>
<feature type="region of interest" description="Disordered" evidence="5">
    <location>
        <begin position="1"/>
        <end position="43"/>
    </location>
</feature>
<reference evidence="7" key="1">
    <citation type="submission" date="2020-11" db="EMBL/GenBank/DDBJ databases">
        <authorList>
            <consortium name="DOE Joint Genome Institute"/>
            <person name="Ahrendt S."/>
            <person name="Riley R."/>
            <person name="Andreopoulos W."/>
            <person name="Labutti K."/>
            <person name="Pangilinan J."/>
            <person name="Ruiz-Duenas F.J."/>
            <person name="Barrasa J.M."/>
            <person name="Sanchez-Garcia M."/>
            <person name="Camarero S."/>
            <person name="Miyauchi S."/>
            <person name="Serrano A."/>
            <person name="Linde D."/>
            <person name="Babiker R."/>
            <person name="Drula E."/>
            <person name="Ayuso-Fernandez I."/>
            <person name="Pacheco R."/>
            <person name="Padilla G."/>
            <person name="Ferreira P."/>
            <person name="Barriuso J."/>
            <person name="Kellner H."/>
            <person name="Castanera R."/>
            <person name="Alfaro M."/>
            <person name="Ramirez L."/>
            <person name="Pisabarro A.G."/>
            <person name="Kuo A."/>
            <person name="Tritt A."/>
            <person name="Lipzen A."/>
            <person name="He G."/>
            <person name="Yan M."/>
            <person name="Ng V."/>
            <person name="Cullen D."/>
            <person name="Martin F."/>
            <person name="Rosso M.-N."/>
            <person name="Henrissat B."/>
            <person name="Hibbett D."/>
            <person name="Martinez A.T."/>
            <person name="Grigoriev I.V."/>
        </authorList>
    </citation>
    <scope>NUCLEOTIDE SEQUENCE</scope>
    <source>
        <strain evidence="7">CIRM-BRFM 674</strain>
    </source>
</reference>
<feature type="region of interest" description="Disordered" evidence="5">
    <location>
        <begin position="57"/>
        <end position="86"/>
    </location>
</feature>
<organism evidence="7 8">
    <name type="scientific">Pholiota conissans</name>
    <dbReference type="NCBI Taxonomy" id="109636"/>
    <lineage>
        <taxon>Eukaryota</taxon>
        <taxon>Fungi</taxon>
        <taxon>Dikarya</taxon>
        <taxon>Basidiomycota</taxon>
        <taxon>Agaricomycotina</taxon>
        <taxon>Agaricomycetes</taxon>
        <taxon>Agaricomycetidae</taxon>
        <taxon>Agaricales</taxon>
        <taxon>Agaricineae</taxon>
        <taxon>Strophariaceae</taxon>
        <taxon>Pholiota</taxon>
    </lineage>
</organism>
<gene>
    <name evidence="7" type="ORF">BDN70DRAFT_878947</name>
</gene>
<feature type="transmembrane region" description="Helical" evidence="6">
    <location>
        <begin position="206"/>
        <end position="225"/>
    </location>
</feature>
<dbReference type="OrthoDB" id="3026777at2759"/>
<feature type="compositionally biased region" description="Basic and acidic residues" evidence="5">
    <location>
        <begin position="1"/>
        <end position="12"/>
    </location>
</feature>
<evidence type="ECO:0000256" key="2">
    <source>
        <dbReference type="ARBA" id="ARBA00022692"/>
    </source>
</evidence>
<dbReference type="InterPro" id="IPR011701">
    <property type="entry name" value="MFS"/>
</dbReference>
<feature type="transmembrane region" description="Helical" evidence="6">
    <location>
        <begin position="467"/>
        <end position="488"/>
    </location>
</feature>
<evidence type="ECO:0000256" key="6">
    <source>
        <dbReference type="SAM" id="Phobius"/>
    </source>
</evidence>
<sequence>MPPSDTSRERSTSRPRASRRTTPDDGPYVNDPESLILPGGPVSEEATELLGEFVHPHHDHARDDTLVGTSDGEDDDNDGRDNKSRLPWWKRPSPAWLIAAMPLSAIATAMTLAPRIEVYTMLACNVHKPDIFRQNYPGVEVTSLHELNLGVFTQRSPDALSSSSLAPVYHLPDLVFESYKGNDSAPSTPRNKCASDPVVQAAVAKLTAVIATTMGVLSFVTTGWWGAFSDRHGRTRVMGLSVLGLVAADVNFISVATFWKHLPGGYWLLVIGPLVEGFLGGMTTGVAAYHAYMADTTSESTRSRFFSLSLGLLFTGMAIGPTVGSLLIRFTGQTLSVFYAALAIHIIYTFFVFGIIPESLTKKRMNQAKAKYASELLSVAQEREQNNAVGLLVRSRRLFAFLSPLTIFMPAVEKGGAVNPLKAPKKDWNLTLMALGYAITITVMGSYSVKFQYAASTFNWTSEIIGYWLSLIGATRAIFLAAALPLAIKLFKPKPIIIEMPPSPPRETTALLSSSASASDISDAAPPKPFKKEIHSPLFDLNLARASLFIDIISYAFMGLANTPRAFTLGGIMGAFGAGFSPAMQSVTLALYARRGGTETGRLFGALSVLQALCSQILGPTLYSFVYVNTVAIHPRVIFYVSVATVSISFLLLGFVRLPNERDYRRESLADVEELAQMSNAVDSEDNGVGATTHTLGATLVEEDLSDNDGDGRAAARKRTAGKAGSTTYGAA</sequence>
<proteinExistence type="predicted"/>
<dbReference type="GO" id="GO:0016020">
    <property type="term" value="C:membrane"/>
    <property type="evidence" value="ECO:0007669"/>
    <property type="project" value="UniProtKB-SubCell"/>
</dbReference>
<keyword evidence="2 6" id="KW-0812">Transmembrane</keyword>
<dbReference type="PANTHER" id="PTHR23507">
    <property type="entry name" value="ZGC:174356"/>
    <property type="match status" value="1"/>
</dbReference>
<feature type="transmembrane region" description="Helical" evidence="6">
    <location>
        <begin position="538"/>
        <end position="560"/>
    </location>
</feature>
<dbReference type="Pfam" id="PF07690">
    <property type="entry name" value="MFS_1"/>
    <property type="match status" value="1"/>
</dbReference>
<dbReference type="Proteomes" id="UP000807469">
    <property type="component" value="Unassembled WGS sequence"/>
</dbReference>
<evidence type="ECO:0000256" key="3">
    <source>
        <dbReference type="ARBA" id="ARBA00022989"/>
    </source>
</evidence>
<feature type="transmembrane region" description="Helical" evidence="6">
    <location>
        <begin position="637"/>
        <end position="656"/>
    </location>
</feature>
<dbReference type="EMBL" id="MU155216">
    <property type="protein sequence ID" value="KAF9479277.1"/>
    <property type="molecule type" value="Genomic_DNA"/>
</dbReference>
<dbReference type="GO" id="GO:0022857">
    <property type="term" value="F:transmembrane transporter activity"/>
    <property type="evidence" value="ECO:0007669"/>
    <property type="project" value="InterPro"/>
</dbReference>
<protein>
    <submittedName>
        <fullName evidence="7">MFS general substrate transporter</fullName>
    </submittedName>
</protein>
<feature type="transmembrane region" description="Helical" evidence="6">
    <location>
        <begin position="428"/>
        <end position="447"/>
    </location>
</feature>
<name>A0A9P5Z0Q1_9AGAR</name>
<dbReference type="InterPro" id="IPR036259">
    <property type="entry name" value="MFS_trans_sf"/>
</dbReference>
<dbReference type="SUPFAM" id="SSF103473">
    <property type="entry name" value="MFS general substrate transporter"/>
    <property type="match status" value="1"/>
</dbReference>
<evidence type="ECO:0000313" key="8">
    <source>
        <dbReference type="Proteomes" id="UP000807469"/>
    </source>
</evidence>
<feature type="region of interest" description="Disordered" evidence="5">
    <location>
        <begin position="702"/>
        <end position="732"/>
    </location>
</feature>
<feature type="transmembrane region" description="Helical" evidence="6">
    <location>
        <begin position="603"/>
        <end position="625"/>
    </location>
</feature>
<evidence type="ECO:0000256" key="1">
    <source>
        <dbReference type="ARBA" id="ARBA00004141"/>
    </source>
</evidence>
<accession>A0A9P5Z0Q1</accession>
<dbReference type="Gene3D" id="1.20.1250.20">
    <property type="entry name" value="MFS general substrate transporter like domains"/>
    <property type="match status" value="2"/>
</dbReference>
<dbReference type="AlphaFoldDB" id="A0A9P5Z0Q1"/>
<comment type="subcellular location">
    <subcellularLocation>
        <location evidence="1">Membrane</location>
        <topology evidence="1">Multi-pass membrane protein</topology>
    </subcellularLocation>
</comment>
<feature type="transmembrane region" description="Helical" evidence="6">
    <location>
        <begin position="237"/>
        <end position="259"/>
    </location>
</feature>
<feature type="transmembrane region" description="Helical" evidence="6">
    <location>
        <begin position="336"/>
        <end position="356"/>
    </location>
</feature>
<keyword evidence="8" id="KW-1185">Reference proteome</keyword>
<feature type="transmembrane region" description="Helical" evidence="6">
    <location>
        <begin position="305"/>
        <end position="330"/>
    </location>
</feature>
<feature type="transmembrane region" description="Helical" evidence="6">
    <location>
        <begin position="265"/>
        <end position="293"/>
    </location>
</feature>
<comment type="caution">
    <text evidence="7">The sequence shown here is derived from an EMBL/GenBank/DDBJ whole genome shotgun (WGS) entry which is preliminary data.</text>
</comment>
<evidence type="ECO:0000256" key="5">
    <source>
        <dbReference type="SAM" id="MobiDB-lite"/>
    </source>
</evidence>
<evidence type="ECO:0000256" key="4">
    <source>
        <dbReference type="ARBA" id="ARBA00023136"/>
    </source>
</evidence>
<evidence type="ECO:0000313" key="7">
    <source>
        <dbReference type="EMBL" id="KAF9479277.1"/>
    </source>
</evidence>
<keyword evidence="4 6" id="KW-0472">Membrane</keyword>
<keyword evidence="3 6" id="KW-1133">Transmembrane helix</keyword>
<dbReference type="PANTHER" id="PTHR23507:SF1">
    <property type="entry name" value="FI18259P1-RELATED"/>
    <property type="match status" value="1"/>
</dbReference>